<feature type="transmembrane region" description="Helical" evidence="8">
    <location>
        <begin position="129"/>
        <end position="150"/>
    </location>
</feature>
<dbReference type="InterPro" id="IPR051085">
    <property type="entry name" value="MB_O-acyltransferase"/>
</dbReference>
<evidence type="ECO:0000256" key="4">
    <source>
        <dbReference type="ARBA" id="ARBA00022692"/>
    </source>
</evidence>
<evidence type="ECO:0000256" key="1">
    <source>
        <dbReference type="ARBA" id="ARBA00004651"/>
    </source>
</evidence>
<feature type="transmembrane region" description="Helical" evidence="8">
    <location>
        <begin position="6"/>
        <end position="23"/>
    </location>
</feature>
<keyword evidence="6 7" id="KW-0472">Membrane</keyword>
<feature type="transmembrane region" description="Helical" evidence="8">
    <location>
        <begin position="408"/>
        <end position="431"/>
    </location>
</feature>
<keyword evidence="4 8" id="KW-0812">Transmembrane</keyword>
<evidence type="ECO:0000313" key="10">
    <source>
        <dbReference type="Proteomes" id="UP001200470"/>
    </source>
</evidence>
<evidence type="ECO:0000256" key="6">
    <source>
        <dbReference type="ARBA" id="ARBA00023136"/>
    </source>
</evidence>
<keyword evidence="5 8" id="KW-1133">Transmembrane helix</keyword>
<proteinExistence type="inferred from homology"/>
<dbReference type="InterPro" id="IPR028362">
    <property type="entry name" value="AlgI"/>
</dbReference>
<keyword evidence="7" id="KW-0808">Transferase</keyword>
<accession>A0ABS9CGI2</accession>
<feature type="transmembrane region" description="Helical" evidence="8">
    <location>
        <begin position="318"/>
        <end position="335"/>
    </location>
</feature>
<organism evidence="9 10">
    <name type="scientific">Xylanibacter brevis</name>
    <dbReference type="NCBI Taxonomy" id="83231"/>
    <lineage>
        <taxon>Bacteria</taxon>
        <taxon>Pseudomonadati</taxon>
        <taxon>Bacteroidota</taxon>
        <taxon>Bacteroidia</taxon>
        <taxon>Bacteroidales</taxon>
        <taxon>Prevotellaceae</taxon>
        <taxon>Xylanibacter</taxon>
    </lineage>
</organism>
<feature type="transmembrane region" description="Helical" evidence="8">
    <location>
        <begin position="371"/>
        <end position="388"/>
    </location>
</feature>
<dbReference type="InterPro" id="IPR004299">
    <property type="entry name" value="MBOAT_fam"/>
</dbReference>
<keyword evidence="7" id="KW-0012">Acyltransferase</keyword>
<dbReference type="PIRSF" id="PIRSF500217">
    <property type="entry name" value="AlgI"/>
    <property type="match status" value="1"/>
</dbReference>
<dbReference type="PANTHER" id="PTHR13285:SF18">
    <property type="entry name" value="PROTEIN-CYSTEINE N-PALMITOYLTRANSFERASE RASP"/>
    <property type="match status" value="1"/>
</dbReference>
<evidence type="ECO:0000256" key="3">
    <source>
        <dbReference type="ARBA" id="ARBA00022475"/>
    </source>
</evidence>
<dbReference type="PIRSF" id="PIRSF016636">
    <property type="entry name" value="AlgI_DltB"/>
    <property type="match status" value="1"/>
</dbReference>
<feature type="transmembrane region" description="Helical" evidence="8">
    <location>
        <begin position="58"/>
        <end position="77"/>
    </location>
</feature>
<feature type="transmembrane region" description="Helical" evidence="8">
    <location>
        <begin position="452"/>
        <end position="475"/>
    </location>
</feature>
<evidence type="ECO:0000256" key="7">
    <source>
        <dbReference type="PIRNR" id="PIRNR016636"/>
    </source>
</evidence>
<comment type="caution">
    <text evidence="9">The sequence shown here is derived from an EMBL/GenBank/DDBJ whole genome shotgun (WGS) entry which is preliminary data.</text>
</comment>
<dbReference type="InterPro" id="IPR024194">
    <property type="entry name" value="Ac/AlaTfrase_AlgI/DltB"/>
</dbReference>
<dbReference type="PANTHER" id="PTHR13285">
    <property type="entry name" value="ACYLTRANSFERASE"/>
    <property type="match status" value="1"/>
</dbReference>
<evidence type="ECO:0000256" key="8">
    <source>
        <dbReference type="SAM" id="Phobius"/>
    </source>
</evidence>
<comment type="similarity">
    <text evidence="2 7">Belongs to the membrane-bound acyltransferase family.</text>
</comment>
<feature type="transmembrane region" description="Helical" evidence="8">
    <location>
        <begin position="256"/>
        <end position="275"/>
    </location>
</feature>
<dbReference type="EMBL" id="JADYTN010000018">
    <property type="protein sequence ID" value="MCF2564188.1"/>
    <property type="molecule type" value="Genomic_DNA"/>
</dbReference>
<reference evidence="9 10" key="1">
    <citation type="submission" date="2020-12" db="EMBL/GenBank/DDBJ databases">
        <title>Whole genome sequences of gut porcine anaerobes.</title>
        <authorList>
            <person name="Kubasova T."/>
            <person name="Jahodarova E."/>
            <person name="Rychlik I."/>
        </authorList>
    </citation>
    <scope>NUCLEOTIDE SEQUENCE [LARGE SCALE GENOMIC DNA]</scope>
    <source>
        <strain evidence="9 10">An925</strain>
    </source>
</reference>
<evidence type="ECO:0000256" key="2">
    <source>
        <dbReference type="ARBA" id="ARBA00010323"/>
    </source>
</evidence>
<comment type="subcellular location">
    <subcellularLocation>
        <location evidence="1">Cell membrane</location>
        <topology evidence="1">Multi-pass membrane protein</topology>
    </subcellularLocation>
</comment>
<evidence type="ECO:0000256" key="5">
    <source>
        <dbReference type="ARBA" id="ARBA00022989"/>
    </source>
</evidence>
<name>A0ABS9CGI2_9BACT</name>
<dbReference type="Pfam" id="PF03062">
    <property type="entry name" value="MBOAT"/>
    <property type="match status" value="1"/>
</dbReference>
<evidence type="ECO:0000313" key="9">
    <source>
        <dbReference type="EMBL" id="MCF2564188.1"/>
    </source>
</evidence>
<keyword evidence="3 7" id="KW-1003">Cell membrane</keyword>
<sequence length="478" mass="55239">MTFNSFIFWLVFPCIFVIYWLLPDSNGGGYNSSRKLIRPRNLFLILVSYLLYANWKPAYTLILLAITLLTYFGARYIESNEEHRKTGIIFTLATLILVPLLVFKYYNFINESVWSLLSSIDLRYELHGLNWAIPVGISFYTFQALGYLFDVYYKKEKAEKSFIDYALFVSFFPQVFSGPISKAAELLPQIKEKRVFKYEQGVQGLKCLLWGMFLKLVLADRLGLYVDKVVADYAMYDGPTCVLSAIFYSLQIYGDFAGYSLMAVGVAKLLGFDLINNFNRPYFSVSITDFWRRWHISLSRWLKDYVYIPMGGSRCSKFRNYWNIFVTFLVSGIWHGANWTYIVWGIIHGVAQIFEKALGLNKKESKGVWRFVRIVVTFAIVTLAWVFFRMPTLGDAVAYVGHSFSSFGIPSVLSVTNFAIYVMAIALVLFKESREEFFPNAFRFLNDRYVKWAEYVVIFCLILLCGALDSGSFIYGSF</sequence>
<keyword evidence="10" id="KW-1185">Reference proteome</keyword>
<dbReference type="Proteomes" id="UP001200470">
    <property type="component" value="Unassembled WGS sequence"/>
</dbReference>
<protein>
    <submittedName>
        <fullName evidence="9">MBOAT family protein</fullName>
    </submittedName>
</protein>
<feature type="transmembrane region" description="Helical" evidence="8">
    <location>
        <begin position="89"/>
        <end position="109"/>
    </location>
</feature>
<gene>
    <name evidence="9" type="ORF">I6E12_08695</name>
</gene>
<dbReference type="RefSeq" id="WP_301638303.1">
    <property type="nucleotide sequence ID" value="NZ_JADYTN010000018.1"/>
</dbReference>